<evidence type="ECO:0000313" key="2">
    <source>
        <dbReference type="EMBL" id="EPS35662.1"/>
    </source>
</evidence>
<comment type="caution">
    <text evidence="2">The sequence shown here is derived from an EMBL/GenBank/DDBJ whole genome shotgun (WGS) entry which is preliminary data.</text>
</comment>
<dbReference type="EMBL" id="AQGS01001087">
    <property type="protein sequence ID" value="EPS35662.1"/>
    <property type="molecule type" value="Genomic_DNA"/>
</dbReference>
<gene>
    <name evidence="2" type="ORF">H072_10951</name>
</gene>
<dbReference type="Proteomes" id="UP000015100">
    <property type="component" value="Unassembled WGS sequence"/>
</dbReference>
<reference evidence="3" key="2">
    <citation type="submission" date="2013-04" db="EMBL/GenBank/DDBJ databases">
        <title>Genomic mechanisms accounting for the adaptation to parasitism in nematode-trapping fungi.</title>
        <authorList>
            <person name="Ahren D.G."/>
        </authorList>
    </citation>
    <scope>NUCLEOTIDE SEQUENCE [LARGE SCALE GENOMIC DNA]</scope>
    <source>
        <strain evidence="3">CBS 200.50</strain>
    </source>
</reference>
<dbReference type="HOGENOM" id="CLU_1384116_0_0_1"/>
<evidence type="ECO:0000256" key="1">
    <source>
        <dbReference type="SAM" id="MobiDB-lite"/>
    </source>
</evidence>
<name>S8BK91_DACHA</name>
<organism evidence="2 3">
    <name type="scientific">Dactylellina haptotyla (strain CBS 200.50)</name>
    <name type="common">Nematode-trapping fungus</name>
    <name type="synonym">Monacrosporium haptotylum</name>
    <dbReference type="NCBI Taxonomy" id="1284197"/>
    <lineage>
        <taxon>Eukaryota</taxon>
        <taxon>Fungi</taxon>
        <taxon>Dikarya</taxon>
        <taxon>Ascomycota</taxon>
        <taxon>Pezizomycotina</taxon>
        <taxon>Orbiliomycetes</taxon>
        <taxon>Orbiliales</taxon>
        <taxon>Orbiliaceae</taxon>
        <taxon>Dactylellina</taxon>
    </lineage>
</organism>
<evidence type="ECO:0000313" key="3">
    <source>
        <dbReference type="Proteomes" id="UP000015100"/>
    </source>
</evidence>
<dbReference type="AlphaFoldDB" id="S8BK91"/>
<feature type="region of interest" description="Disordered" evidence="1">
    <location>
        <begin position="1"/>
        <end position="34"/>
    </location>
</feature>
<sequence>MDPKGQAPYKTCKLPPDAGVSQRSTYTGTQRKKDKKKFNKGSKCFVKDNKLAVLIDINTSVALALEIGDVLDFVKERYHQVLDRTDAWNCKNQNTPKSQTYYTLFLRERNEMYSNELRNPTLNPEFISVHFMDQVEMTRRTFAKFTQIPIPSLEALLIDLKFRFLRTRDLMEAIGTDGPFWRETCKEFEKYIPPLKG</sequence>
<protein>
    <submittedName>
        <fullName evidence="2">Uncharacterized protein</fullName>
    </submittedName>
</protein>
<reference evidence="2 3" key="1">
    <citation type="journal article" date="2013" name="PLoS Genet.">
        <title>Genomic mechanisms accounting for the adaptation to parasitism in nematode-trapping fungi.</title>
        <authorList>
            <person name="Meerupati T."/>
            <person name="Andersson K.M."/>
            <person name="Friman E."/>
            <person name="Kumar D."/>
            <person name="Tunlid A."/>
            <person name="Ahren D."/>
        </authorList>
    </citation>
    <scope>NUCLEOTIDE SEQUENCE [LARGE SCALE GENOMIC DNA]</scope>
    <source>
        <strain evidence="2 3">CBS 200.50</strain>
    </source>
</reference>
<proteinExistence type="predicted"/>
<accession>S8BK91</accession>
<keyword evidence="3" id="KW-1185">Reference proteome</keyword>